<dbReference type="InterPro" id="IPR018184">
    <property type="entry name" value="Integrin_alpha_C_CS"/>
</dbReference>
<dbReference type="AlphaFoldDB" id="A0A9W3B0G3"/>
<dbReference type="Gene3D" id="1.20.5.930">
    <property type="entry name" value="Bicelle-embedded integrin alpha(iib) transmembrane segment"/>
    <property type="match status" value="1"/>
</dbReference>
<evidence type="ECO:0000256" key="13">
    <source>
        <dbReference type="RuleBase" id="RU003762"/>
    </source>
</evidence>
<evidence type="ECO:0000256" key="10">
    <source>
        <dbReference type="ARBA" id="ARBA00023170"/>
    </source>
</evidence>
<dbReference type="Gene3D" id="2.60.40.1530">
    <property type="entry name" value="ntegrin, alpha v. Chain A, domain 4"/>
    <property type="match status" value="1"/>
</dbReference>
<evidence type="ECO:0000256" key="3">
    <source>
        <dbReference type="ARBA" id="ARBA00022692"/>
    </source>
</evidence>
<sequence>MYSFTALTYGMGRVGSMSFTTRFSLMFHVWFILSGIFGELFAFNVNLDNVQILKDSSGHGNLFGYSAALYTSDDGGIDAMIGAPNRSTIRTEDKYAKGKVVIFKNILNETKRTEEEFYYKNPADYNTDSSDEGFGSTVVAADSSHALVCSPALKDSRNPTYTLTLGRCTLRGHQSNLDINPYFSYNRSDYHTKIDERRYLLNGLATSGFSADIDEKFIVIGAPGVLNFEGSVFGYDLTTNFSFNLMVKVVNNLNNTSYGYIGYSIKLGRFCGKRASSFCAATGAPGMFNIGQVRLLKRSPKKPKNEQIQVLQRIRGPNMWSRFGHCLGVVNINNNPYDDLLVGAPLYTEWSDPDHVPDQGMVFIYHYSEQSKKYEQENVFLDGSKLPYARFGSALTDIGDINLDGFVDLAVGAPGETDGAGSIYIYLGSLNGFVNVPSQRIQASQISSTLRGFGFAFSNKQVPPNKKYPVFAATSVLSETVVVFTYKSIVDVEATLTATPNPVNTTLPSPCNTTDSRELQETCIQVKFCLRYTIRGETFRAINFSIQLAIDTKIKAVNNKRSMFTTNNNQFMETVKTYLKVGTENEDECSNFEAVLRKAQINKDRFTPIIIVANFSIEPLQNATNDLTLDETKAKNRTLEVTFVKDCGPDAKCEVDLSVNATFTLQPSNTRWTHLVVNLTQEINLKIVVKNKNDPSYGTVAMIELDSYVPFIKAKSDRNCVIGATNTTDISLTTDKLGICCIFYEPLENTGEISFDISFQIDEVDLTRDLKATIEVKPNSPEYNPEMYRADNSYVVEAPLYIVASIALESSSTPPEHIVYDAKNSSSHAHDEEQSLFNVTHKILIRNNGPSFLPKTEILVEVPMYLFNETQLVISTDVKMSTPSGEVHCHSNADIDPNFVETTTLEETDNQDHEEAKRKRRSVDNKDNGKITSLRCRDNNNLCQLFTCLLNTNLESKSYAEINVTMVLDLSRMYIREEFQTLQLVSDVIVKEPKHPQFKCWGADQRHETITQFHFMESVSKINIWIIIGSVIGGLVLITIIVIILWKVGFFKRTKHWEVQRQKRESMRMAQEVNLIPKSEDEILDSTSTENLDEMFI</sequence>
<feature type="repeat" description="FG-GAP" evidence="12">
    <location>
        <begin position="309"/>
        <end position="374"/>
    </location>
</feature>
<dbReference type="GO" id="GO:0005178">
    <property type="term" value="F:integrin binding"/>
    <property type="evidence" value="ECO:0007669"/>
    <property type="project" value="TreeGrafter"/>
</dbReference>
<dbReference type="GO" id="GO:0008305">
    <property type="term" value="C:integrin complex"/>
    <property type="evidence" value="ECO:0007669"/>
    <property type="project" value="InterPro"/>
</dbReference>
<evidence type="ECO:0000256" key="7">
    <source>
        <dbReference type="ARBA" id="ARBA00022989"/>
    </source>
</evidence>
<dbReference type="GO" id="GO:0009897">
    <property type="term" value="C:external side of plasma membrane"/>
    <property type="evidence" value="ECO:0007669"/>
    <property type="project" value="TreeGrafter"/>
</dbReference>
<feature type="transmembrane region" description="Helical" evidence="13">
    <location>
        <begin position="1024"/>
        <end position="1046"/>
    </location>
</feature>
<keyword evidence="6 13" id="KW-0130">Cell adhesion</keyword>
<dbReference type="Gene3D" id="2.130.10.130">
    <property type="entry name" value="Integrin alpha, N-terminal"/>
    <property type="match status" value="1"/>
</dbReference>
<evidence type="ECO:0000256" key="5">
    <source>
        <dbReference type="ARBA" id="ARBA00022737"/>
    </source>
</evidence>
<dbReference type="Pfam" id="PF20806">
    <property type="entry name" value="Integrin_A_Ig_3"/>
    <property type="match status" value="1"/>
</dbReference>
<dbReference type="Pfam" id="PF08441">
    <property type="entry name" value="Integrin_A_Ig_1"/>
    <property type="match status" value="1"/>
</dbReference>
<feature type="region of interest" description="Disordered" evidence="14">
    <location>
        <begin position="906"/>
        <end position="930"/>
    </location>
</feature>
<dbReference type="GeneID" id="106072409"/>
<evidence type="ECO:0000313" key="19">
    <source>
        <dbReference type="RefSeq" id="XP_055892951.1"/>
    </source>
</evidence>
<feature type="domain" description="Integrin alpha first immunoglubulin-like" evidence="15">
    <location>
        <begin position="488"/>
        <end position="625"/>
    </location>
</feature>
<keyword evidence="3 13" id="KW-0812">Transmembrane</keyword>
<dbReference type="InterPro" id="IPR048285">
    <property type="entry name" value="Integrin_alpha_Ig-like_2"/>
</dbReference>
<proteinExistence type="inferred from homology"/>
<keyword evidence="18" id="KW-1185">Reference proteome</keyword>
<feature type="compositionally biased region" description="Basic and acidic residues" evidence="14">
    <location>
        <begin position="910"/>
        <end position="929"/>
    </location>
</feature>
<dbReference type="InterPro" id="IPR013519">
    <property type="entry name" value="Int_alpha_beta-p"/>
</dbReference>
<dbReference type="RefSeq" id="XP_055892951.1">
    <property type="nucleotide sequence ID" value="XM_056036976.1"/>
</dbReference>
<evidence type="ECO:0000259" key="16">
    <source>
        <dbReference type="Pfam" id="PF20805"/>
    </source>
</evidence>
<dbReference type="InterPro" id="IPR028994">
    <property type="entry name" value="Integrin_alpha_N"/>
</dbReference>
<evidence type="ECO:0000256" key="12">
    <source>
        <dbReference type="PROSITE-ProRule" id="PRU00803"/>
    </source>
</evidence>
<dbReference type="InterPro" id="IPR032695">
    <property type="entry name" value="Integrin_dom_sf"/>
</dbReference>
<organism evidence="18 19">
    <name type="scientific">Biomphalaria glabrata</name>
    <name type="common">Bloodfluke planorb</name>
    <name type="synonym">Freshwater snail</name>
    <dbReference type="NCBI Taxonomy" id="6526"/>
    <lineage>
        <taxon>Eukaryota</taxon>
        <taxon>Metazoa</taxon>
        <taxon>Spiralia</taxon>
        <taxon>Lophotrochozoa</taxon>
        <taxon>Mollusca</taxon>
        <taxon>Gastropoda</taxon>
        <taxon>Heterobranchia</taxon>
        <taxon>Euthyneura</taxon>
        <taxon>Panpulmonata</taxon>
        <taxon>Hygrophila</taxon>
        <taxon>Lymnaeoidea</taxon>
        <taxon>Planorbidae</taxon>
        <taxon>Biomphalaria</taxon>
    </lineage>
</organism>
<dbReference type="OMA" id="GILNINC"/>
<dbReference type="PRINTS" id="PR01185">
    <property type="entry name" value="INTEGRINA"/>
</dbReference>
<dbReference type="PANTHER" id="PTHR23220">
    <property type="entry name" value="INTEGRIN ALPHA"/>
    <property type="match status" value="1"/>
</dbReference>
<feature type="domain" description="Integrin alpha second immunoglobulin-like" evidence="16">
    <location>
        <begin position="647"/>
        <end position="783"/>
    </location>
</feature>
<dbReference type="GO" id="GO:0098609">
    <property type="term" value="P:cell-cell adhesion"/>
    <property type="evidence" value="ECO:0007669"/>
    <property type="project" value="TreeGrafter"/>
</dbReference>
<evidence type="ECO:0000256" key="6">
    <source>
        <dbReference type="ARBA" id="ARBA00022889"/>
    </source>
</evidence>
<evidence type="ECO:0000256" key="4">
    <source>
        <dbReference type="ARBA" id="ARBA00022729"/>
    </source>
</evidence>
<evidence type="ECO:0000256" key="2">
    <source>
        <dbReference type="ARBA" id="ARBA00008054"/>
    </source>
</evidence>
<reference evidence="19" key="1">
    <citation type="submission" date="2025-08" db="UniProtKB">
        <authorList>
            <consortium name="RefSeq"/>
        </authorList>
    </citation>
    <scope>IDENTIFICATION</scope>
</reference>
<evidence type="ECO:0000256" key="14">
    <source>
        <dbReference type="SAM" id="MobiDB-lite"/>
    </source>
</evidence>
<dbReference type="Pfam" id="PF01839">
    <property type="entry name" value="FG-GAP"/>
    <property type="match status" value="1"/>
</dbReference>
<keyword evidence="7 13" id="KW-1133">Transmembrane helix</keyword>
<dbReference type="SMART" id="SM00191">
    <property type="entry name" value="Int_alpha"/>
    <property type="match status" value="3"/>
</dbReference>
<evidence type="ECO:0000259" key="15">
    <source>
        <dbReference type="Pfam" id="PF08441"/>
    </source>
</evidence>
<dbReference type="Gene3D" id="2.60.40.1510">
    <property type="entry name" value="ntegrin, alpha v. Chain A, domain 3"/>
    <property type="match status" value="1"/>
</dbReference>
<evidence type="ECO:0000259" key="17">
    <source>
        <dbReference type="Pfam" id="PF20806"/>
    </source>
</evidence>
<evidence type="ECO:0000256" key="9">
    <source>
        <dbReference type="ARBA" id="ARBA00023136"/>
    </source>
</evidence>
<comment type="subcellular location">
    <subcellularLocation>
        <location evidence="1 13">Membrane</location>
        <topology evidence="1 13">Single-pass type I membrane protein</topology>
    </subcellularLocation>
</comment>
<feature type="transmembrane region" description="Helical" evidence="13">
    <location>
        <begin position="23"/>
        <end position="43"/>
    </location>
</feature>
<dbReference type="InterPro" id="IPR048286">
    <property type="entry name" value="Integrin_alpha_Ig-like_3"/>
</dbReference>
<dbReference type="OrthoDB" id="5573735at2759"/>
<name>A0A9W3B0G3_BIOGL</name>
<dbReference type="Proteomes" id="UP001165740">
    <property type="component" value="Chromosome 1"/>
</dbReference>
<dbReference type="GO" id="GO:0007160">
    <property type="term" value="P:cell-matrix adhesion"/>
    <property type="evidence" value="ECO:0007669"/>
    <property type="project" value="TreeGrafter"/>
</dbReference>
<keyword evidence="9 13" id="KW-0472">Membrane</keyword>
<evidence type="ECO:0000313" key="18">
    <source>
        <dbReference type="Proteomes" id="UP001165740"/>
    </source>
</evidence>
<comment type="caution">
    <text evidence="13">Lacks conserved residue(s) required for the propagation of feature annotation.</text>
</comment>
<gene>
    <name evidence="19" type="primary">LOC106072409</name>
</gene>
<dbReference type="Gene3D" id="2.60.40.1460">
    <property type="entry name" value="Integrin domains. Chain A, domain 2"/>
    <property type="match status" value="1"/>
</dbReference>
<keyword evidence="10 13" id="KW-0675">Receptor</keyword>
<feature type="repeat" description="FG-GAP" evidence="12">
    <location>
        <begin position="378"/>
        <end position="435"/>
    </location>
</feature>
<keyword evidence="8 13" id="KW-0401">Integrin</keyword>
<dbReference type="GO" id="GO:0033627">
    <property type="term" value="P:cell adhesion mediated by integrin"/>
    <property type="evidence" value="ECO:0007669"/>
    <property type="project" value="TreeGrafter"/>
</dbReference>
<evidence type="ECO:0000256" key="8">
    <source>
        <dbReference type="ARBA" id="ARBA00023037"/>
    </source>
</evidence>
<dbReference type="SUPFAM" id="SSF69179">
    <property type="entry name" value="Integrin domains"/>
    <property type="match status" value="3"/>
</dbReference>
<protein>
    <submittedName>
        <fullName evidence="19">Integrin alpha-V-like</fullName>
    </submittedName>
</protein>
<dbReference type="InterPro" id="IPR000413">
    <property type="entry name" value="Integrin_alpha"/>
</dbReference>
<dbReference type="PROSITE" id="PS51470">
    <property type="entry name" value="FG_GAP"/>
    <property type="match status" value="2"/>
</dbReference>
<keyword evidence="5" id="KW-0677">Repeat</keyword>
<accession>A0A9W3B0G3</accession>
<dbReference type="PROSITE" id="PS00242">
    <property type="entry name" value="INTEGRIN_ALPHA"/>
    <property type="match status" value="1"/>
</dbReference>
<evidence type="ECO:0000256" key="1">
    <source>
        <dbReference type="ARBA" id="ARBA00004479"/>
    </source>
</evidence>
<evidence type="ECO:0000256" key="11">
    <source>
        <dbReference type="ARBA" id="ARBA00023180"/>
    </source>
</evidence>
<keyword evidence="4" id="KW-0732">Signal</keyword>
<keyword evidence="11" id="KW-0325">Glycoprotein</keyword>
<dbReference type="InterPro" id="IPR013649">
    <property type="entry name" value="Integrin_alpha_Ig-like_1"/>
</dbReference>
<dbReference type="GO" id="GO:0007229">
    <property type="term" value="P:integrin-mediated signaling pathway"/>
    <property type="evidence" value="ECO:0007669"/>
    <property type="project" value="UniProtKB-KW"/>
</dbReference>
<dbReference type="Pfam" id="PF20805">
    <property type="entry name" value="Integrin_A_Ig_2"/>
    <property type="match status" value="1"/>
</dbReference>
<dbReference type="InterPro" id="IPR013517">
    <property type="entry name" value="FG-GAP"/>
</dbReference>
<dbReference type="SUPFAM" id="SSF69318">
    <property type="entry name" value="Integrin alpha N-terminal domain"/>
    <property type="match status" value="1"/>
</dbReference>
<comment type="similarity">
    <text evidence="2 13">Belongs to the integrin alpha chain family.</text>
</comment>
<feature type="domain" description="Integrin alpha third immunoglobulin-like" evidence="17">
    <location>
        <begin position="814"/>
        <end position="988"/>
    </location>
</feature>
<dbReference type="PANTHER" id="PTHR23220:SF122">
    <property type="entry name" value="INTEGRIN ALPHA-PS1"/>
    <property type="match status" value="1"/>
</dbReference>